<protein>
    <recommendedName>
        <fullName evidence="3">Polyketide cyclase</fullName>
    </recommendedName>
</protein>
<comment type="caution">
    <text evidence="1">The sequence shown here is derived from an EMBL/GenBank/DDBJ whole genome shotgun (WGS) entry which is preliminary data.</text>
</comment>
<reference evidence="2" key="1">
    <citation type="journal article" date="2019" name="Int. J. Syst. Evol. Microbiol.">
        <title>The Global Catalogue of Microorganisms (GCM) 10K type strain sequencing project: providing services to taxonomists for standard genome sequencing and annotation.</title>
        <authorList>
            <consortium name="The Broad Institute Genomics Platform"/>
            <consortium name="The Broad Institute Genome Sequencing Center for Infectious Disease"/>
            <person name="Wu L."/>
            <person name="Ma J."/>
        </authorList>
    </citation>
    <scope>NUCLEOTIDE SEQUENCE [LARGE SCALE GENOMIC DNA]</scope>
    <source>
        <strain evidence="2">CCUG 49560</strain>
    </source>
</reference>
<dbReference type="Proteomes" id="UP001595891">
    <property type="component" value="Unassembled WGS sequence"/>
</dbReference>
<evidence type="ECO:0000313" key="1">
    <source>
        <dbReference type="EMBL" id="MFC4587903.1"/>
    </source>
</evidence>
<proteinExistence type="predicted"/>
<dbReference type="Gene3D" id="3.30.530.20">
    <property type="match status" value="1"/>
</dbReference>
<evidence type="ECO:0008006" key="3">
    <source>
        <dbReference type="Google" id="ProtNLM"/>
    </source>
</evidence>
<dbReference type="InterPro" id="IPR023393">
    <property type="entry name" value="START-like_dom_sf"/>
</dbReference>
<dbReference type="RefSeq" id="WP_262840677.1">
    <property type="nucleotide sequence ID" value="NZ_JANZYP010000002.1"/>
</dbReference>
<dbReference type="SUPFAM" id="SSF55961">
    <property type="entry name" value="Bet v1-like"/>
    <property type="match status" value="1"/>
</dbReference>
<name>A0ABV9EFH9_9ACTN</name>
<sequence>MASEEREEREEREPMAVSRRIGVPAGDIFQILADPRRHLDLDGSGMLRGAVSEATVSGVGDVFVMRMYYPRHGDYEMNNHVVEYEKDRRIAWEPEAGRGHPDASSAAARWGHRWTFDLLPDGPGATIVTEIYDCSRVPEDEREGMDHGRVWIESMSATLDRLTALCAPHPPRSPS</sequence>
<evidence type="ECO:0000313" key="2">
    <source>
        <dbReference type="Proteomes" id="UP001595891"/>
    </source>
</evidence>
<accession>A0ABV9EFH9</accession>
<gene>
    <name evidence="1" type="ORF">ACFO8L_17560</name>
</gene>
<organism evidence="1 2">
    <name type="scientific">Sphaerisporangium corydalis</name>
    <dbReference type="NCBI Taxonomy" id="1441875"/>
    <lineage>
        <taxon>Bacteria</taxon>
        <taxon>Bacillati</taxon>
        <taxon>Actinomycetota</taxon>
        <taxon>Actinomycetes</taxon>
        <taxon>Streptosporangiales</taxon>
        <taxon>Streptosporangiaceae</taxon>
        <taxon>Sphaerisporangium</taxon>
    </lineage>
</organism>
<dbReference type="EMBL" id="JBHSFN010000010">
    <property type="protein sequence ID" value="MFC4587903.1"/>
    <property type="molecule type" value="Genomic_DNA"/>
</dbReference>
<keyword evidence="2" id="KW-1185">Reference proteome</keyword>